<evidence type="ECO:0000313" key="1">
    <source>
        <dbReference type="EMBL" id="MDH1235392.1"/>
    </source>
</evidence>
<evidence type="ECO:0000313" key="2">
    <source>
        <dbReference type="Proteomes" id="UP001158500"/>
    </source>
</evidence>
<gene>
    <name evidence="1" type="ORF">N5C32_04990</name>
</gene>
<dbReference type="RefSeq" id="WP_279641178.1">
    <property type="nucleotide sequence ID" value="NZ_JAOCAE010000003.1"/>
</dbReference>
<sequence>MDIARALLKAGVTVAAMFAIYQGSQGMQVFAKQRSADANQKAKMQQSEPLERLTTTLRPFDHRKLNGADPAPIALPATKWVCSRRVILYCAIWA</sequence>
<comment type="caution">
    <text evidence="1">The sequence shown here is derived from an EMBL/GenBank/DDBJ whole genome shotgun (WGS) entry which is preliminary data.</text>
</comment>
<dbReference type="Proteomes" id="UP001158500">
    <property type="component" value="Unassembled WGS sequence"/>
</dbReference>
<dbReference type="AlphaFoldDB" id="A0AA42TDN9"/>
<organism evidence="1 2">
    <name type="scientific">Stutzerimonas stutzeri</name>
    <name type="common">Pseudomonas stutzeri</name>
    <dbReference type="NCBI Taxonomy" id="316"/>
    <lineage>
        <taxon>Bacteria</taxon>
        <taxon>Pseudomonadati</taxon>
        <taxon>Pseudomonadota</taxon>
        <taxon>Gammaproteobacteria</taxon>
        <taxon>Pseudomonadales</taxon>
        <taxon>Pseudomonadaceae</taxon>
        <taxon>Stutzerimonas</taxon>
    </lineage>
</organism>
<proteinExistence type="predicted"/>
<dbReference type="EMBL" id="JAOCAE010000003">
    <property type="protein sequence ID" value="MDH1235392.1"/>
    <property type="molecule type" value="Genomic_DNA"/>
</dbReference>
<protein>
    <submittedName>
        <fullName evidence="1">Uncharacterized protein</fullName>
    </submittedName>
</protein>
<name>A0AA42TDN9_STUST</name>
<accession>A0AA42TDN9</accession>
<reference evidence="1" key="1">
    <citation type="submission" date="2022-09" db="EMBL/GenBank/DDBJ databases">
        <title>Intensive care unit water sources are persistently colonized with multi-drug resistant bacteria and are the site of extensive horizontal gene transfer of antibiotic resistance genes.</title>
        <authorList>
            <person name="Diorio-Toth L."/>
        </authorList>
    </citation>
    <scope>NUCLEOTIDE SEQUENCE</scope>
    <source>
        <strain evidence="1">GD03947</strain>
    </source>
</reference>